<protein>
    <submittedName>
        <fullName evidence="1">Uncharacterized protein</fullName>
    </submittedName>
</protein>
<proteinExistence type="predicted"/>
<accession>A0A645JB35</accession>
<sequence length="43" mass="5073">MQVMLPNQLFQGLGKYDLYSDFHVHLDLLSVRIALDNYISYQI</sequence>
<dbReference type="AlphaFoldDB" id="A0A645JB35"/>
<gene>
    <name evidence="1" type="ORF">SDC9_208088</name>
</gene>
<comment type="caution">
    <text evidence="1">The sequence shown here is derived from an EMBL/GenBank/DDBJ whole genome shotgun (WGS) entry which is preliminary data.</text>
</comment>
<dbReference type="EMBL" id="VSSQ01135512">
    <property type="protein sequence ID" value="MPN60360.1"/>
    <property type="molecule type" value="Genomic_DNA"/>
</dbReference>
<evidence type="ECO:0000313" key="1">
    <source>
        <dbReference type="EMBL" id="MPN60360.1"/>
    </source>
</evidence>
<reference evidence="1" key="1">
    <citation type="submission" date="2019-08" db="EMBL/GenBank/DDBJ databases">
        <authorList>
            <person name="Kucharzyk K."/>
            <person name="Murdoch R.W."/>
            <person name="Higgins S."/>
            <person name="Loffler F."/>
        </authorList>
    </citation>
    <scope>NUCLEOTIDE SEQUENCE</scope>
</reference>
<name>A0A645JB35_9ZZZZ</name>
<organism evidence="1">
    <name type="scientific">bioreactor metagenome</name>
    <dbReference type="NCBI Taxonomy" id="1076179"/>
    <lineage>
        <taxon>unclassified sequences</taxon>
        <taxon>metagenomes</taxon>
        <taxon>ecological metagenomes</taxon>
    </lineage>
</organism>